<dbReference type="OrthoDB" id="3174345at2"/>
<dbReference type="PANTHER" id="PTHR44688">
    <property type="entry name" value="DNA-BINDING TRANSCRIPTIONAL ACTIVATOR DEVR_DOSR"/>
    <property type="match status" value="1"/>
</dbReference>
<proteinExistence type="predicted"/>
<keyword evidence="6" id="KW-1185">Reference proteome</keyword>
<dbReference type="GeneID" id="78360514"/>
<dbReference type="InterPro" id="IPR000792">
    <property type="entry name" value="Tscrpt_reg_LuxR_C"/>
</dbReference>
<evidence type="ECO:0000313" key="6">
    <source>
        <dbReference type="Proteomes" id="UP000254000"/>
    </source>
</evidence>
<dbReference type="Proteomes" id="UP000254000">
    <property type="component" value="Unassembled WGS sequence"/>
</dbReference>
<keyword evidence="2" id="KW-0238">DNA-binding</keyword>
<dbReference type="GO" id="GO:0003677">
    <property type="term" value="F:DNA binding"/>
    <property type="evidence" value="ECO:0007669"/>
    <property type="project" value="UniProtKB-KW"/>
</dbReference>
<protein>
    <submittedName>
        <fullName evidence="5">Helix-turn-helix transcriptional regulator</fullName>
    </submittedName>
</protein>
<dbReference type="PANTHER" id="PTHR44688:SF16">
    <property type="entry name" value="DNA-BINDING TRANSCRIPTIONAL ACTIVATOR DEVR_DOSR"/>
    <property type="match status" value="1"/>
</dbReference>
<gene>
    <name evidence="5" type="ORF">C1877_12500</name>
</gene>
<name>A0A369LXI2_9ACTN</name>
<keyword evidence="3" id="KW-0804">Transcription</keyword>
<comment type="caution">
    <text evidence="5">The sequence shown here is derived from an EMBL/GenBank/DDBJ whole genome shotgun (WGS) entry which is preliminary data.</text>
</comment>
<organism evidence="5 6">
    <name type="scientific">Gordonibacter pamelaeae</name>
    <dbReference type="NCBI Taxonomy" id="471189"/>
    <lineage>
        <taxon>Bacteria</taxon>
        <taxon>Bacillati</taxon>
        <taxon>Actinomycetota</taxon>
        <taxon>Coriobacteriia</taxon>
        <taxon>Eggerthellales</taxon>
        <taxon>Eggerthellaceae</taxon>
        <taxon>Gordonibacter</taxon>
    </lineage>
</organism>
<dbReference type="RefSeq" id="WP_015539369.1">
    <property type="nucleotide sequence ID" value="NZ_CABMMS010000008.1"/>
</dbReference>
<dbReference type="AlphaFoldDB" id="A0A369LXI2"/>
<dbReference type="PROSITE" id="PS50043">
    <property type="entry name" value="HTH_LUXR_2"/>
    <property type="match status" value="1"/>
</dbReference>
<dbReference type="EMBL" id="PPTS01000008">
    <property type="protein sequence ID" value="RDB62956.1"/>
    <property type="molecule type" value="Genomic_DNA"/>
</dbReference>
<dbReference type="InterPro" id="IPR016032">
    <property type="entry name" value="Sig_transdc_resp-reg_C-effctor"/>
</dbReference>
<dbReference type="CDD" id="cd06170">
    <property type="entry name" value="LuxR_C_like"/>
    <property type="match status" value="1"/>
</dbReference>
<dbReference type="SMART" id="SM00421">
    <property type="entry name" value="HTH_LUXR"/>
    <property type="match status" value="1"/>
</dbReference>
<keyword evidence="1" id="KW-0805">Transcription regulation</keyword>
<feature type="domain" description="HTH luxR-type" evidence="4">
    <location>
        <begin position="14"/>
        <end position="79"/>
    </location>
</feature>
<reference evidence="5 6" key="1">
    <citation type="journal article" date="2018" name="Elife">
        <title>Discovery and characterization of a prevalent human gut bacterial enzyme sufficient for the inactivation of a family of plant toxins.</title>
        <authorList>
            <person name="Koppel N."/>
            <person name="Bisanz J.E."/>
            <person name="Pandelia M.E."/>
            <person name="Turnbaugh P.J."/>
            <person name="Balskus E.P."/>
        </authorList>
    </citation>
    <scope>NUCLEOTIDE SEQUENCE [LARGE SCALE GENOMIC DNA]</scope>
    <source>
        <strain evidence="5 6">3C</strain>
    </source>
</reference>
<dbReference type="Gene3D" id="1.10.10.10">
    <property type="entry name" value="Winged helix-like DNA-binding domain superfamily/Winged helix DNA-binding domain"/>
    <property type="match status" value="1"/>
</dbReference>
<dbReference type="GO" id="GO:0006355">
    <property type="term" value="P:regulation of DNA-templated transcription"/>
    <property type="evidence" value="ECO:0007669"/>
    <property type="project" value="InterPro"/>
</dbReference>
<evidence type="ECO:0000259" key="4">
    <source>
        <dbReference type="PROSITE" id="PS50043"/>
    </source>
</evidence>
<dbReference type="InterPro" id="IPR036388">
    <property type="entry name" value="WH-like_DNA-bd_sf"/>
</dbReference>
<evidence type="ECO:0000256" key="1">
    <source>
        <dbReference type="ARBA" id="ARBA00023015"/>
    </source>
</evidence>
<dbReference type="SUPFAM" id="SSF46894">
    <property type="entry name" value="C-terminal effector domain of the bipartite response regulators"/>
    <property type="match status" value="1"/>
</dbReference>
<accession>A0A369LXI2</accession>
<evidence type="ECO:0000256" key="3">
    <source>
        <dbReference type="ARBA" id="ARBA00023163"/>
    </source>
</evidence>
<dbReference type="Pfam" id="PF00196">
    <property type="entry name" value="GerE"/>
    <property type="match status" value="1"/>
</dbReference>
<evidence type="ECO:0000313" key="5">
    <source>
        <dbReference type="EMBL" id="RDB62956.1"/>
    </source>
</evidence>
<sequence>MTPAPDAVDARCCALAETCGLTPRECDVLRLLARGRSRLRIGIELGIADDTVKTHVKHLYRKAGVASKQHLLDRLETMPDSLSA</sequence>
<dbReference type="PRINTS" id="PR00038">
    <property type="entry name" value="HTHLUXR"/>
</dbReference>
<evidence type="ECO:0000256" key="2">
    <source>
        <dbReference type="ARBA" id="ARBA00023125"/>
    </source>
</evidence>